<comment type="similarity">
    <text evidence="3">Belongs to the xanthine dehydrogenase family.</text>
</comment>
<evidence type="ECO:0000256" key="19">
    <source>
        <dbReference type="PIRSR" id="PIRSR000127-2"/>
    </source>
</evidence>
<dbReference type="InterPro" id="IPR016169">
    <property type="entry name" value="FAD-bd_PCMH_sub2"/>
</dbReference>
<evidence type="ECO:0000256" key="16">
    <source>
        <dbReference type="ARBA" id="ARBA00049017"/>
    </source>
</evidence>
<keyword evidence="8 20" id="KW-0479">Metal-binding</keyword>
<dbReference type="InterPro" id="IPR036683">
    <property type="entry name" value="CO_DH_flav_C_dom_sf"/>
</dbReference>
<feature type="binding site" evidence="19">
    <location>
        <begin position="452"/>
        <end position="456"/>
    </location>
    <ligand>
        <name>FAD</name>
        <dbReference type="ChEBI" id="CHEBI:57692"/>
    </ligand>
</feature>
<evidence type="ECO:0000313" key="24">
    <source>
        <dbReference type="EMBL" id="KAK9810927.1"/>
    </source>
</evidence>
<comment type="catalytic activity">
    <reaction evidence="17">
        <text>hypoxanthine + NAD(+) + H2O = xanthine + NADH + H(+)</text>
        <dbReference type="Rhea" id="RHEA:24670"/>
        <dbReference type="ChEBI" id="CHEBI:15377"/>
        <dbReference type="ChEBI" id="CHEBI:15378"/>
        <dbReference type="ChEBI" id="CHEBI:17368"/>
        <dbReference type="ChEBI" id="CHEBI:17712"/>
        <dbReference type="ChEBI" id="CHEBI:57540"/>
        <dbReference type="ChEBI" id="CHEBI:57945"/>
        <dbReference type="EC" id="1.17.1.4"/>
    </reaction>
</comment>
<dbReference type="Pfam" id="PF20256">
    <property type="entry name" value="MoCoBD_2"/>
    <property type="match status" value="1"/>
</dbReference>
<dbReference type="PANTHER" id="PTHR45444:SF3">
    <property type="entry name" value="XANTHINE DEHYDROGENASE"/>
    <property type="match status" value="1"/>
</dbReference>
<keyword evidence="14" id="KW-0576">Peroxisome</keyword>
<dbReference type="SUPFAM" id="SSF56003">
    <property type="entry name" value="Molybdenum cofactor-binding domain"/>
    <property type="match status" value="1"/>
</dbReference>
<comment type="cofactor">
    <cofactor evidence="20">
        <name>[2Fe-2S] cluster</name>
        <dbReference type="ChEBI" id="CHEBI:190135"/>
    </cofactor>
    <text evidence="20">Binds 2 [2Fe-2S] clusters.</text>
</comment>
<feature type="binding site" evidence="19">
    <location>
        <position position="509"/>
    </location>
    <ligand>
        <name>FAD</name>
        <dbReference type="ChEBI" id="CHEBI:57692"/>
    </ligand>
</feature>
<keyword evidence="25" id="KW-1185">Reference proteome</keyword>
<dbReference type="SMART" id="SM01008">
    <property type="entry name" value="Ald_Xan_dh_C"/>
    <property type="match status" value="1"/>
</dbReference>
<dbReference type="InterPro" id="IPR000674">
    <property type="entry name" value="Ald_Oxase/Xan_DH_a/b"/>
</dbReference>
<evidence type="ECO:0000259" key="22">
    <source>
        <dbReference type="PROSITE" id="PS51085"/>
    </source>
</evidence>
<dbReference type="Pfam" id="PF03450">
    <property type="entry name" value="CO_deh_flav_C"/>
    <property type="match status" value="1"/>
</dbReference>
<evidence type="ECO:0000256" key="14">
    <source>
        <dbReference type="ARBA" id="ARBA00023140"/>
    </source>
</evidence>
<evidence type="ECO:0000256" key="18">
    <source>
        <dbReference type="PIRSR" id="PIRSR000127-1"/>
    </source>
</evidence>
<feature type="binding site" evidence="20">
    <location>
        <position position="63"/>
    </location>
    <ligand>
        <name>[2Fe-2S] cluster</name>
        <dbReference type="ChEBI" id="CHEBI:190135"/>
        <label>1</label>
    </ligand>
</feature>
<dbReference type="InterPro" id="IPR037165">
    <property type="entry name" value="AldOxase/xan_DH_Mopterin-bd_sf"/>
</dbReference>
<feature type="binding site" evidence="19">
    <location>
        <position position="465"/>
    </location>
    <ligand>
        <name>FAD</name>
        <dbReference type="ChEBI" id="CHEBI:57692"/>
    </ligand>
</feature>
<dbReference type="EC" id="1.17.1.4" evidence="4"/>
<feature type="binding site" evidence="20">
    <location>
        <position position="126"/>
    </location>
    <ligand>
        <name>[2Fe-2S] cluster</name>
        <dbReference type="ChEBI" id="CHEBI:190135"/>
        <label>2</label>
    </ligand>
</feature>
<dbReference type="Gene3D" id="3.30.390.50">
    <property type="entry name" value="CO dehydrogenase flavoprotein, C-terminal domain"/>
    <property type="match status" value="1"/>
</dbReference>
<dbReference type="Gene3D" id="3.30.43.10">
    <property type="entry name" value="Uridine Diphospho-n-acetylenolpyruvylglucosamine Reductase, domain 2"/>
    <property type="match status" value="1"/>
</dbReference>
<dbReference type="Proteomes" id="UP001465755">
    <property type="component" value="Unassembled WGS sequence"/>
</dbReference>
<evidence type="ECO:0000256" key="21">
    <source>
        <dbReference type="SAM" id="MobiDB-lite"/>
    </source>
</evidence>
<dbReference type="PROSITE" id="PS51387">
    <property type="entry name" value="FAD_PCMH"/>
    <property type="match status" value="1"/>
</dbReference>
<dbReference type="InterPro" id="IPR036856">
    <property type="entry name" value="Ald_Oxase/Xan_DH_a/b_sf"/>
</dbReference>
<feature type="binding site" evidence="20">
    <location>
        <position position="86"/>
    </location>
    <ligand>
        <name>[2Fe-2S] cluster</name>
        <dbReference type="ChEBI" id="CHEBI:190135"/>
        <label>1</label>
    </ligand>
</feature>
<evidence type="ECO:0000256" key="2">
    <source>
        <dbReference type="ARBA" id="ARBA00004275"/>
    </source>
</evidence>
<dbReference type="FunFam" id="3.90.1170.50:FF:000001">
    <property type="entry name" value="Aldehyde oxidase 1"/>
    <property type="match status" value="1"/>
</dbReference>
<feature type="binding site" evidence="20">
    <location>
        <position position="129"/>
    </location>
    <ligand>
        <name>[2Fe-2S] cluster</name>
        <dbReference type="ChEBI" id="CHEBI:190135"/>
        <label>2</label>
    </ligand>
</feature>
<dbReference type="GO" id="GO:0071949">
    <property type="term" value="F:FAD binding"/>
    <property type="evidence" value="ECO:0007669"/>
    <property type="project" value="InterPro"/>
</dbReference>
<evidence type="ECO:0000256" key="5">
    <source>
        <dbReference type="ARBA" id="ARBA00022505"/>
    </source>
</evidence>
<dbReference type="NCBIfam" id="TIGR02963">
    <property type="entry name" value="xanthine_xdhA"/>
    <property type="match status" value="1"/>
</dbReference>
<dbReference type="SUPFAM" id="SSF54665">
    <property type="entry name" value="CO dehydrogenase molybdoprotein N-domain-like"/>
    <property type="match status" value="1"/>
</dbReference>
<keyword evidence="9 19" id="KW-0274">FAD</keyword>
<comment type="cofactor">
    <cofactor evidence="20">
        <name>Mo-molybdopterin</name>
        <dbReference type="ChEBI" id="CHEBI:71302"/>
    </cofactor>
    <text evidence="20">Binds 1 Mo-molybdopterin (Mo-MPT) cofactor per subunit.</text>
</comment>
<dbReference type="PROSITE" id="PS51085">
    <property type="entry name" value="2FE2S_FER_2"/>
    <property type="match status" value="1"/>
</dbReference>
<dbReference type="Gene3D" id="1.10.150.120">
    <property type="entry name" value="[2Fe-2S]-binding domain"/>
    <property type="match status" value="1"/>
</dbReference>
<evidence type="ECO:0000256" key="8">
    <source>
        <dbReference type="ARBA" id="ARBA00022723"/>
    </source>
</evidence>
<keyword evidence="5 20" id="KW-0500">Molybdenum</keyword>
<comment type="subcellular location">
    <subcellularLocation>
        <location evidence="2">Peroxisome</location>
    </subcellularLocation>
</comment>
<dbReference type="FunFam" id="3.30.365.10:FF:000002">
    <property type="entry name" value="Xanthine dehydrogenase oxidase"/>
    <property type="match status" value="1"/>
</dbReference>
<feature type="binding site" evidence="20">
    <location>
        <position position="66"/>
    </location>
    <ligand>
        <name>[2Fe-2S] cluster</name>
        <dbReference type="ChEBI" id="CHEBI:190135"/>
        <label>1</label>
    </ligand>
</feature>
<dbReference type="InterPro" id="IPR036318">
    <property type="entry name" value="FAD-bd_PCMH-like_sf"/>
</dbReference>
<evidence type="ECO:0000256" key="3">
    <source>
        <dbReference type="ARBA" id="ARBA00006849"/>
    </source>
</evidence>
<feature type="binding site" evidence="20">
    <location>
        <position position="58"/>
    </location>
    <ligand>
        <name>[2Fe-2S] cluster</name>
        <dbReference type="ChEBI" id="CHEBI:190135"/>
        <label>1</label>
    </ligand>
</feature>
<feature type="binding site" evidence="19">
    <location>
        <position position="527"/>
    </location>
    <ligand>
        <name>FAD</name>
        <dbReference type="ChEBI" id="CHEBI:57692"/>
    </ligand>
</feature>
<evidence type="ECO:0000256" key="10">
    <source>
        <dbReference type="ARBA" id="ARBA00023002"/>
    </source>
</evidence>
<dbReference type="FunFam" id="3.30.365.10:FF:000003">
    <property type="entry name" value="Aldehyde oxidase 1"/>
    <property type="match status" value="1"/>
</dbReference>
<dbReference type="Pfam" id="PF00941">
    <property type="entry name" value="FAD_binding_5"/>
    <property type="match status" value="1"/>
</dbReference>
<dbReference type="GO" id="GO:0004854">
    <property type="term" value="F:xanthine dehydrogenase activity"/>
    <property type="evidence" value="ECO:0007669"/>
    <property type="project" value="UniProtKB-EC"/>
</dbReference>
<dbReference type="InterPro" id="IPR001041">
    <property type="entry name" value="2Fe-2S_ferredoxin-type"/>
</dbReference>
<feature type="binding site" evidence="19">
    <location>
        <begin position="362"/>
        <end position="369"/>
    </location>
    <ligand>
        <name>FAD</name>
        <dbReference type="ChEBI" id="CHEBI:57692"/>
    </ligand>
</feature>
<feature type="domain" description="FAD-binding PCMH-type" evidence="23">
    <location>
        <begin position="334"/>
        <end position="519"/>
    </location>
</feature>
<gene>
    <name evidence="24" type="ORF">WJX73_008979</name>
</gene>
<dbReference type="PROSITE" id="PS00197">
    <property type="entry name" value="2FE2S_FER_1"/>
    <property type="match status" value="1"/>
</dbReference>
<comment type="catalytic activity">
    <reaction evidence="16">
        <text>xanthine + NAD(+) + H2O = urate + NADH + H(+)</text>
        <dbReference type="Rhea" id="RHEA:16669"/>
        <dbReference type="ChEBI" id="CHEBI:15377"/>
        <dbReference type="ChEBI" id="CHEBI:15378"/>
        <dbReference type="ChEBI" id="CHEBI:17712"/>
        <dbReference type="ChEBI" id="CHEBI:17775"/>
        <dbReference type="ChEBI" id="CHEBI:57540"/>
        <dbReference type="ChEBI" id="CHEBI:57945"/>
        <dbReference type="EC" id="1.17.1.4"/>
    </reaction>
</comment>
<feature type="domain" description="2Fe-2S ferredoxin-type" evidence="22">
    <location>
        <begin position="12"/>
        <end position="104"/>
    </location>
</feature>
<dbReference type="GO" id="GO:0051537">
    <property type="term" value="F:2 iron, 2 sulfur cluster binding"/>
    <property type="evidence" value="ECO:0007669"/>
    <property type="project" value="UniProtKB-KW"/>
</dbReference>
<name>A0AAW1PSI1_9CHLO</name>
<dbReference type="GO" id="GO:0005506">
    <property type="term" value="F:iron ion binding"/>
    <property type="evidence" value="ECO:0007669"/>
    <property type="project" value="InterPro"/>
</dbReference>
<feature type="binding site" evidence="19">
    <location>
        <position position="993"/>
    </location>
    <ligand>
        <name>substrate</name>
    </ligand>
</feature>
<feature type="binding site" evidence="19">
    <location>
        <position position="1027"/>
    </location>
    <ligand>
        <name>substrate</name>
    </ligand>
</feature>
<dbReference type="Gene3D" id="3.30.465.10">
    <property type="match status" value="1"/>
</dbReference>
<evidence type="ECO:0000256" key="20">
    <source>
        <dbReference type="PIRSR" id="PIRSR000127-3"/>
    </source>
</evidence>
<dbReference type="Gene3D" id="3.30.365.10">
    <property type="entry name" value="Aldehyde oxidase/xanthine dehydrogenase, molybdopterin binding domain"/>
    <property type="match status" value="4"/>
</dbReference>
<dbReference type="Pfam" id="PF02738">
    <property type="entry name" value="MoCoBD_1"/>
    <property type="match status" value="1"/>
</dbReference>
<dbReference type="FunFam" id="3.30.365.10:FF:000004">
    <property type="entry name" value="Xanthine dehydrogenase oxidase"/>
    <property type="match status" value="1"/>
</dbReference>
<evidence type="ECO:0000256" key="11">
    <source>
        <dbReference type="ARBA" id="ARBA00023004"/>
    </source>
</evidence>
<dbReference type="InterPro" id="IPR002346">
    <property type="entry name" value="Mopterin_DH_FAD-bd"/>
</dbReference>
<dbReference type="InterPro" id="IPR002888">
    <property type="entry name" value="2Fe-2S-bd"/>
</dbReference>
<feature type="binding site" evidence="19">
    <location>
        <position position="915"/>
    </location>
    <ligand>
        <name>substrate</name>
    </ligand>
</feature>
<evidence type="ECO:0000256" key="6">
    <source>
        <dbReference type="ARBA" id="ARBA00022630"/>
    </source>
</evidence>
<dbReference type="EMBL" id="JALJOQ010000013">
    <property type="protein sequence ID" value="KAK9810927.1"/>
    <property type="molecule type" value="Genomic_DNA"/>
</dbReference>
<proteinExistence type="inferred from homology"/>
<dbReference type="InterPro" id="IPR016166">
    <property type="entry name" value="FAD-bd_PCMH"/>
</dbReference>
<dbReference type="SUPFAM" id="SSF56176">
    <property type="entry name" value="FAD-binding/transporter-associated domain-like"/>
    <property type="match status" value="1"/>
</dbReference>
<dbReference type="FunFam" id="3.10.20.30:FF:000012">
    <property type="entry name" value="Xanthine dehydrogenase/oxidase"/>
    <property type="match status" value="1"/>
</dbReference>
<feature type="compositionally biased region" description="Polar residues" evidence="21">
    <location>
        <begin position="289"/>
        <end position="298"/>
    </location>
</feature>
<feature type="binding site" evidence="20">
    <location>
        <position position="911"/>
    </location>
    <ligand>
        <name>Mo-molybdopterin</name>
        <dbReference type="ChEBI" id="CHEBI:71302"/>
    </ligand>
    <ligandPart>
        <name>Mo</name>
        <dbReference type="ChEBI" id="CHEBI:28685"/>
    </ligandPart>
</feature>
<evidence type="ECO:0000313" key="25">
    <source>
        <dbReference type="Proteomes" id="UP001465755"/>
    </source>
</evidence>
<comment type="cofactor">
    <cofactor evidence="1 19">
        <name>FAD</name>
        <dbReference type="ChEBI" id="CHEBI:57692"/>
    </cofactor>
</comment>
<keyword evidence="12 20" id="KW-0411">Iron-sulfur</keyword>
<dbReference type="SUPFAM" id="SSF54292">
    <property type="entry name" value="2Fe-2S ferredoxin-like"/>
    <property type="match status" value="1"/>
</dbReference>
<comment type="cofactor">
    <cofactor evidence="15">
        <name>[2Fe-2S] cluster</name>
        <dbReference type="ChEBI" id="CHEBI:190135"/>
    </cofactor>
</comment>
<dbReference type="InterPro" id="IPR012675">
    <property type="entry name" value="Beta-grasp_dom_sf"/>
</dbReference>
<organism evidence="24 25">
    <name type="scientific">Symbiochloris irregularis</name>
    <dbReference type="NCBI Taxonomy" id="706552"/>
    <lineage>
        <taxon>Eukaryota</taxon>
        <taxon>Viridiplantae</taxon>
        <taxon>Chlorophyta</taxon>
        <taxon>core chlorophytes</taxon>
        <taxon>Trebouxiophyceae</taxon>
        <taxon>Trebouxiales</taxon>
        <taxon>Trebouxiaceae</taxon>
        <taxon>Symbiochloris</taxon>
    </lineage>
</organism>
<dbReference type="FunFam" id="3.30.365.10:FF:000001">
    <property type="entry name" value="Xanthine dehydrogenase oxidase"/>
    <property type="match status" value="1"/>
</dbReference>
<reference evidence="24 25" key="1">
    <citation type="journal article" date="2024" name="Nat. Commun.">
        <title>Phylogenomics reveals the evolutionary origins of lichenization in chlorophyte algae.</title>
        <authorList>
            <person name="Puginier C."/>
            <person name="Libourel C."/>
            <person name="Otte J."/>
            <person name="Skaloud P."/>
            <person name="Haon M."/>
            <person name="Grisel S."/>
            <person name="Petersen M."/>
            <person name="Berrin J.G."/>
            <person name="Delaux P.M."/>
            <person name="Dal Grande F."/>
            <person name="Keller J."/>
        </authorList>
    </citation>
    <scope>NUCLEOTIDE SEQUENCE [LARGE SCALE GENOMIC DNA]</scope>
    <source>
        <strain evidence="24 25">SAG 2036</strain>
    </source>
</reference>
<dbReference type="InterPro" id="IPR014307">
    <property type="entry name" value="Xanthine_DH_ssu"/>
</dbReference>
<sequence>MPGLVTASPQPEEVTAANGKAPICYINGRRYSLPSGRGEATLLQYLRELGLTGTKLGCGEGGCGACTVMVSNWHQGQLIHRAVNACLAPLYSVEGMHIITVEGIGNPRQGLHPVQERLAKAHGSQCGFCTPGFVMSMYSLLRSSPEAPTGEEIEDALAGNLCRCTGYRPILDAFRVFAKADPAAYTEESIAASKASNGHGHHQNGNSHANGANGHANGHSNGNGNGLSAADSSSSDEGLAGRYTDGGVGQKVDNGAKENGVKQKGAQGPICPSTGKPCDCGAASPSPTPGSVNAVQSSSEDKLTQGGSAYHSKPTAEPIFPPELKQRVPTELHMPGPLTDWYRPVTLKSMLALRAQFPNSRIVVGNTEVGIEMKFKDAAYRVLIGATHVPELNVLEATPEGMTVGASVNLSALMTAMHKQVKVLPEHKTSTYKALLRQLKYFAGAQIRNTASLAGNVCTGSPISDVNPLYMAARAVFTVVGEGTPERQIPAEEFFLGYRQVAMQPHEILLRVHIPTTREHEYVHEFKQAHRRDDDIAIVNAGMRVLLKEAQPGQWVIQEAKIAYGGVAPKTIMAPKAAAALTNQALSHDTLKAAIAAVAEDVQISANAPGGMVEFRRSLVSSFLFRFLLNTASLHAESSPSYPLAEAFPCEQYDDSAAVSSQYKRKVASGIQYFTKPENGAVVGAPERHTAADLQVTGAAQYCDDIVPPRGMLHAALVVSTKAHAKLISVDASAAREMDGVEGYFDHTHVPGRNDIGPVLHDEEAFATTTVTCIGQIIGVIVADTEAHARMAAKAVKVEYEELPALISIEDAIQANSYYEGQGHTIECGDVEKAFSSGECAHVLEGTARCGGQEHFYLEPQCCVVIPGENDEMNVIASSQGLTKNQSEVAKVLGIPNNKVVARAKRLGGAFGGKETRSVPFNVAAAVPAWHLNRAVRLCLDRDEDMQSSGHRHAFIGKYKVGCTAEGKLVALQIDLYNNGGNSLDLSASVMDRALLHCENSYAIPHVRAQGHVCRTNTASNTAFRGFGGPQGMIMAEMYMDHVARTVGRPIEGVRELNLYREGETSPYGQIISSSQVRTCWDLVKQKGEFEKRRAAVEAFNAGSRHRKRGLALIPTKFGIAFTALLLNQAGALVHVYTDGTVLVTHGGVEMGQGLHTKMAQVAAQALGVPLNSVFIAETATDKVANASPSAASACSDLYGAAVNDACRQIIERLAPVRAAMPDASFTQVVNAAYVKRIDLSAHGFYITPGITGFGGNAPFNYYTFGAALTEVEVDTLTGMFDVIHTDIVMDVGQSMNPAIDIGQIEGGFVQGMGWTCLEELVWGDKDHPWVRPGTLHTRGPGTYKIPTANDIPVEMRVELLRDAPCAKTPMAHSSKAIGEPPLFLGAAVMFALKDAVYAAREAQGHKGWFQMYSPATPERLRMACADDLTAPFAGPDYAAKGSF</sequence>
<evidence type="ECO:0000256" key="13">
    <source>
        <dbReference type="ARBA" id="ARBA00023027"/>
    </source>
</evidence>
<dbReference type="Pfam" id="PF01315">
    <property type="entry name" value="Ald_Xan_dh_C"/>
    <property type="match status" value="1"/>
</dbReference>
<evidence type="ECO:0000256" key="17">
    <source>
        <dbReference type="ARBA" id="ARBA00049517"/>
    </source>
</evidence>
<evidence type="ECO:0000256" key="1">
    <source>
        <dbReference type="ARBA" id="ARBA00001974"/>
    </source>
</evidence>
<feature type="binding site" evidence="20">
    <location>
        <position position="1025"/>
    </location>
    <ligand>
        <name>Mo-molybdopterin</name>
        <dbReference type="ChEBI" id="CHEBI:71302"/>
    </ligand>
    <ligandPart>
        <name>Mo</name>
        <dbReference type="ChEBI" id="CHEBI:28685"/>
    </ligandPart>
</feature>
<dbReference type="PANTHER" id="PTHR45444">
    <property type="entry name" value="XANTHINE DEHYDROGENASE"/>
    <property type="match status" value="1"/>
</dbReference>
<feature type="active site" description="Proton acceptor" evidence="18">
    <location>
        <position position="1380"/>
    </location>
</feature>
<evidence type="ECO:0000256" key="4">
    <source>
        <dbReference type="ARBA" id="ARBA00013123"/>
    </source>
</evidence>
<dbReference type="InterPro" id="IPR006058">
    <property type="entry name" value="2Fe2S_fd_BS"/>
</dbReference>
<dbReference type="SUPFAM" id="SSF55447">
    <property type="entry name" value="CO dehydrogenase flavoprotein C-terminal domain-like"/>
    <property type="match status" value="1"/>
</dbReference>
<dbReference type="FunFam" id="3.30.465.10:FF:000004">
    <property type="entry name" value="Xanthine dehydrogenase/oxidase"/>
    <property type="match status" value="1"/>
</dbReference>
<feature type="binding site" evidence="20">
    <location>
        <position position="880"/>
    </location>
    <ligand>
        <name>Mo-molybdopterin</name>
        <dbReference type="ChEBI" id="CHEBI:71302"/>
    </ligand>
    <ligandPart>
        <name>Mo</name>
        <dbReference type="ChEBI" id="CHEBI:28685"/>
    </ligandPart>
</feature>
<dbReference type="InterPro" id="IPR046867">
    <property type="entry name" value="AldOxase/xan_DH_MoCoBD2"/>
</dbReference>
<feature type="compositionally biased region" description="Low complexity" evidence="21">
    <location>
        <begin position="195"/>
        <end position="235"/>
    </location>
</feature>
<accession>A0AAW1PSI1</accession>
<comment type="caution">
    <text evidence="24">The sequence shown here is derived from an EMBL/GenBank/DDBJ whole genome shotgun (WGS) entry which is preliminary data.</text>
</comment>
<keyword evidence="11 20" id="KW-0408">Iron</keyword>
<dbReference type="Gene3D" id="3.10.20.30">
    <property type="match status" value="1"/>
</dbReference>
<dbReference type="SUPFAM" id="SSF47741">
    <property type="entry name" value="CO dehydrogenase ISP C-domain like"/>
    <property type="match status" value="1"/>
</dbReference>
<dbReference type="InterPro" id="IPR016208">
    <property type="entry name" value="Ald_Oxase/xanthine_DH-like"/>
</dbReference>
<protein>
    <recommendedName>
        <fullName evidence="4">xanthine dehydrogenase</fullName>
        <ecNumber evidence="4">1.17.1.4</ecNumber>
    </recommendedName>
</protein>
<feature type="binding site" evidence="20">
    <location>
        <position position="1192"/>
    </location>
    <ligand>
        <name>Mo-molybdopterin</name>
        <dbReference type="ChEBI" id="CHEBI:71302"/>
    </ligand>
    <ligandPart>
        <name>Mo</name>
        <dbReference type="ChEBI" id="CHEBI:28685"/>
    </ligandPart>
</feature>
<feature type="binding site" evidence="19">
    <location>
        <position position="442"/>
    </location>
    <ligand>
        <name>FAD</name>
        <dbReference type="ChEBI" id="CHEBI:57692"/>
    </ligand>
</feature>
<evidence type="ECO:0000256" key="15">
    <source>
        <dbReference type="ARBA" id="ARBA00034078"/>
    </source>
</evidence>
<dbReference type="InterPro" id="IPR036010">
    <property type="entry name" value="2Fe-2S_ferredoxin-like_sf"/>
</dbReference>
<dbReference type="InterPro" id="IPR008274">
    <property type="entry name" value="AldOxase/xan_DH_MoCoBD1"/>
</dbReference>
<keyword evidence="10" id="KW-0560">Oxidoreductase</keyword>
<dbReference type="Gene3D" id="3.90.1170.50">
    <property type="entry name" value="Aldehyde oxidase/xanthine dehydrogenase, a/b hammerhead"/>
    <property type="match status" value="1"/>
</dbReference>
<keyword evidence="7 20" id="KW-0001">2Fe-2S</keyword>
<keyword evidence="6" id="KW-0285">Flavoprotein</keyword>
<dbReference type="GO" id="GO:0005777">
    <property type="term" value="C:peroxisome"/>
    <property type="evidence" value="ECO:0007669"/>
    <property type="project" value="UniProtKB-SubCell"/>
</dbReference>
<dbReference type="InterPro" id="IPR005107">
    <property type="entry name" value="CO_DH_flav_C"/>
</dbReference>
<dbReference type="InterPro" id="IPR036884">
    <property type="entry name" value="2Fe-2S-bd_dom_sf"/>
</dbReference>
<evidence type="ECO:0000256" key="7">
    <source>
        <dbReference type="ARBA" id="ARBA00022714"/>
    </source>
</evidence>
<feature type="binding site" evidence="19">
    <location>
        <position position="1123"/>
    </location>
    <ligand>
        <name>substrate</name>
    </ligand>
</feature>
<keyword evidence="13" id="KW-0520">NAD</keyword>
<dbReference type="Pfam" id="PF01799">
    <property type="entry name" value="Fer2_2"/>
    <property type="match status" value="1"/>
</dbReference>
<dbReference type="Pfam" id="PF00111">
    <property type="entry name" value="Fer2"/>
    <property type="match status" value="1"/>
</dbReference>
<dbReference type="FunFam" id="3.30.43.10:FF:000001">
    <property type="entry name" value="Xanthine dehydrogenase/oxidase"/>
    <property type="match status" value="1"/>
</dbReference>
<dbReference type="InterPro" id="IPR016167">
    <property type="entry name" value="FAD-bd_PCMH_sub1"/>
</dbReference>
<feature type="binding site" evidence="20">
    <location>
        <position position="164"/>
    </location>
    <ligand>
        <name>[2Fe-2S] cluster</name>
        <dbReference type="ChEBI" id="CHEBI:190135"/>
        <label>2</label>
    </ligand>
</feature>
<feature type="region of interest" description="Disordered" evidence="21">
    <location>
        <begin position="193"/>
        <end position="320"/>
    </location>
</feature>
<dbReference type="SMART" id="SM01092">
    <property type="entry name" value="CO_deh_flav_C"/>
    <property type="match status" value="1"/>
</dbReference>
<feature type="binding site" evidence="20">
    <location>
        <position position="162"/>
    </location>
    <ligand>
        <name>[2Fe-2S] cluster</name>
        <dbReference type="ChEBI" id="CHEBI:190135"/>
        <label>2</label>
    </ligand>
</feature>
<dbReference type="PIRSF" id="PIRSF000127">
    <property type="entry name" value="Xanthine_DH"/>
    <property type="match status" value="1"/>
</dbReference>
<evidence type="ECO:0000256" key="9">
    <source>
        <dbReference type="ARBA" id="ARBA00022827"/>
    </source>
</evidence>
<evidence type="ECO:0000256" key="12">
    <source>
        <dbReference type="ARBA" id="ARBA00023014"/>
    </source>
</evidence>
<evidence type="ECO:0000259" key="23">
    <source>
        <dbReference type="PROSITE" id="PS51387"/>
    </source>
</evidence>